<protein>
    <submittedName>
        <fullName evidence="5">Exonuclease domain-containing protein</fullName>
    </submittedName>
</protein>
<gene>
    <name evidence="5" type="ORF">M4L89_12355</name>
</gene>
<comment type="caution">
    <text evidence="5">The sequence shown here is derived from an EMBL/GenBank/DDBJ whole genome shotgun (WGS) entry which is preliminary data.</text>
</comment>
<evidence type="ECO:0000256" key="2">
    <source>
        <dbReference type="ARBA" id="ARBA00022801"/>
    </source>
</evidence>
<dbReference type="InterPro" id="IPR012337">
    <property type="entry name" value="RNaseH-like_sf"/>
</dbReference>
<dbReference type="CDD" id="cd06130">
    <property type="entry name" value="DNA_pol_III_epsilon_like"/>
    <property type="match status" value="1"/>
</dbReference>
<dbReference type="PROSITE" id="PS50172">
    <property type="entry name" value="BRCT"/>
    <property type="match status" value="1"/>
</dbReference>
<dbReference type="AlphaFoldDB" id="A0A9X4L585"/>
<reference evidence="5" key="1">
    <citation type="submission" date="2022-05" db="EMBL/GenBank/DDBJ databases">
        <title>Comparative genomics of Staphylococcus equorum isolates.</title>
        <authorList>
            <person name="Luelf R.H."/>
        </authorList>
    </citation>
    <scope>NUCLEOTIDE SEQUENCE</scope>
    <source>
        <strain evidence="5">TMW 2.2497</strain>
    </source>
</reference>
<dbReference type="GO" id="GO:0005829">
    <property type="term" value="C:cytosol"/>
    <property type="evidence" value="ECO:0007669"/>
    <property type="project" value="TreeGrafter"/>
</dbReference>
<keyword evidence="3 5" id="KW-0269">Exonuclease</keyword>
<dbReference type="InterPro" id="IPR001357">
    <property type="entry name" value="BRCT_dom"/>
</dbReference>
<dbReference type="PANTHER" id="PTHR30231:SF42">
    <property type="entry name" value="EXONUCLEASE"/>
    <property type="match status" value="1"/>
</dbReference>
<dbReference type="Gene3D" id="3.40.50.10190">
    <property type="entry name" value="BRCT domain"/>
    <property type="match status" value="1"/>
</dbReference>
<evidence type="ECO:0000256" key="3">
    <source>
        <dbReference type="ARBA" id="ARBA00022839"/>
    </source>
</evidence>
<dbReference type="GO" id="GO:0003676">
    <property type="term" value="F:nucleic acid binding"/>
    <property type="evidence" value="ECO:0007669"/>
    <property type="project" value="InterPro"/>
</dbReference>
<name>A0A9X4L585_9STAP</name>
<organism evidence="5 6">
    <name type="scientific">Staphylococcus equorum</name>
    <dbReference type="NCBI Taxonomy" id="246432"/>
    <lineage>
        <taxon>Bacteria</taxon>
        <taxon>Bacillati</taxon>
        <taxon>Bacillota</taxon>
        <taxon>Bacilli</taxon>
        <taxon>Bacillales</taxon>
        <taxon>Staphylococcaceae</taxon>
        <taxon>Staphylococcus</taxon>
    </lineage>
</organism>
<dbReference type="SMART" id="SM00479">
    <property type="entry name" value="EXOIII"/>
    <property type="match status" value="1"/>
</dbReference>
<dbReference type="Pfam" id="PF00929">
    <property type="entry name" value="RNase_T"/>
    <property type="match status" value="1"/>
</dbReference>
<dbReference type="InterPro" id="IPR036420">
    <property type="entry name" value="BRCT_dom_sf"/>
</dbReference>
<dbReference type="PANTHER" id="PTHR30231">
    <property type="entry name" value="DNA POLYMERASE III SUBUNIT EPSILON"/>
    <property type="match status" value="1"/>
</dbReference>
<accession>A0A9X4L585</accession>
<dbReference type="GO" id="GO:0008408">
    <property type="term" value="F:3'-5' exonuclease activity"/>
    <property type="evidence" value="ECO:0007669"/>
    <property type="project" value="TreeGrafter"/>
</dbReference>
<dbReference type="EMBL" id="JAMBQA010000008">
    <property type="protein sequence ID" value="MDG0847020.1"/>
    <property type="molecule type" value="Genomic_DNA"/>
</dbReference>
<keyword evidence="6" id="KW-1185">Reference proteome</keyword>
<evidence type="ECO:0000256" key="1">
    <source>
        <dbReference type="ARBA" id="ARBA00022722"/>
    </source>
</evidence>
<evidence type="ECO:0000313" key="6">
    <source>
        <dbReference type="Proteomes" id="UP001152422"/>
    </source>
</evidence>
<dbReference type="Proteomes" id="UP001152422">
    <property type="component" value="Unassembled WGS sequence"/>
</dbReference>
<keyword evidence="1" id="KW-0540">Nuclease</keyword>
<dbReference type="InterPro" id="IPR036397">
    <property type="entry name" value="RNaseH_sf"/>
</dbReference>
<dbReference type="SUPFAM" id="SSF52113">
    <property type="entry name" value="BRCT domain"/>
    <property type="match status" value="1"/>
</dbReference>
<evidence type="ECO:0000313" key="5">
    <source>
        <dbReference type="EMBL" id="MDG0847020.1"/>
    </source>
</evidence>
<evidence type="ECO:0000259" key="4">
    <source>
        <dbReference type="PROSITE" id="PS50172"/>
    </source>
</evidence>
<dbReference type="Gene3D" id="3.30.420.10">
    <property type="entry name" value="Ribonuclease H-like superfamily/Ribonuclease H"/>
    <property type="match status" value="1"/>
</dbReference>
<dbReference type="SUPFAM" id="SSF53098">
    <property type="entry name" value="Ribonuclease H-like"/>
    <property type="match status" value="1"/>
</dbReference>
<feature type="domain" description="BRCT" evidence="4">
    <location>
        <begin position="209"/>
        <end position="304"/>
    </location>
</feature>
<dbReference type="InterPro" id="IPR013520">
    <property type="entry name" value="Ribonucl_H"/>
</dbReference>
<dbReference type="FunFam" id="3.30.420.10:FF:000045">
    <property type="entry name" value="3'-5' exonuclease DinG"/>
    <property type="match status" value="1"/>
</dbReference>
<proteinExistence type="predicted"/>
<keyword evidence="2" id="KW-0378">Hydrolase</keyword>
<sequence length="304" mass="34661">MNFVALDLETANTNRSSICAVGMVKIEDNKIVDTYYTLVNPETYFDGFNVMIHGIDEDDVVDSPTFKDIYQDLTAFVEDYNIVAHSTRFDMYAIADCMIDNDLPIWPNDYFCSQRISQVLRKGLASYRLNDLVAEFELDSFDHHNALDDAKASANIITYFSKNNELESIQKFCDTYQFKIGKLNQNGFIKIHDSKSTKISLDYSNVNPKEDSTFFEKTICFTGELKKYTRQEVAQVVTNIGAIWSANVTAKVDYLVIGNLENLEKIWGYAESSKIKKARVNAAKGQPIQIISELEFYQEMESGE</sequence>
<dbReference type="CDD" id="cd17748">
    <property type="entry name" value="BRCT_DNA_ligase_like"/>
    <property type="match status" value="1"/>
</dbReference>
<dbReference type="RefSeq" id="WP_277583540.1">
    <property type="nucleotide sequence ID" value="NZ_JAMBPY010000008.1"/>
</dbReference>